<dbReference type="RefSeq" id="WP_205261148.1">
    <property type="nucleotide sequence ID" value="NZ_JAERWK010000016.1"/>
</dbReference>
<sequence length="168" mass="17603">MTRMYVPTSVPRLRDILAGRTVPVGAALAVDDARRRELPDWSEEDLEYLVLQDAALRAVHLLAADTGAGDDSAPGTDAGPVPVRAVIAVDVSDRTADDSVPWSAVAAIHLDAAEAGPAVAAAVQAVRSGRPATDELDALLDIDLAWFTPGEIAFALDDLDAGREPGER</sequence>
<evidence type="ECO:0000313" key="1">
    <source>
        <dbReference type="EMBL" id="MBM9468208.1"/>
    </source>
</evidence>
<dbReference type="InterPro" id="IPR054206">
    <property type="entry name" value="DUF6912"/>
</dbReference>
<keyword evidence="2" id="KW-1185">Reference proteome</keyword>
<dbReference type="AlphaFoldDB" id="A0A938YEN7"/>
<proteinExistence type="predicted"/>
<name>A0A938YEN7_9ACTN</name>
<comment type="caution">
    <text evidence="1">The sequence shown here is derived from an EMBL/GenBank/DDBJ whole genome shotgun (WGS) entry which is preliminary data.</text>
</comment>
<reference evidence="1" key="1">
    <citation type="submission" date="2021-01" db="EMBL/GenBank/DDBJ databases">
        <title>YIM 132084 draft genome.</title>
        <authorList>
            <person name="An D."/>
        </authorList>
    </citation>
    <scope>NUCLEOTIDE SEQUENCE</scope>
    <source>
        <strain evidence="1">YIM 132084</strain>
    </source>
</reference>
<protein>
    <submittedName>
        <fullName evidence="1">Uncharacterized protein</fullName>
    </submittedName>
</protein>
<dbReference type="Proteomes" id="UP000663792">
    <property type="component" value="Unassembled WGS sequence"/>
</dbReference>
<dbReference type="EMBL" id="JAERWK010000016">
    <property type="protein sequence ID" value="MBM9468208.1"/>
    <property type="molecule type" value="Genomic_DNA"/>
</dbReference>
<gene>
    <name evidence="1" type="ORF">JL106_13055</name>
</gene>
<organism evidence="1 2">
    <name type="scientific">Nakamurella leprariae</name>
    <dbReference type="NCBI Taxonomy" id="2803911"/>
    <lineage>
        <taxon>Bacteria</taxon>
        <taxon>Bacillati</taxon>
        <taxon>Actinomycetota</taxon>
        <taxon>Actinomycetes</taxon>
        <taxon>Nakamurellales</taxon>
        <taxon>Nakamurellaceae</taxon>
        <taxon>Nakamurella</taxon>
    </lineage>
</organism>
<accession>A0A938YEN7</accession>
<dbReference type="Pfam" id="PF21853">
    <property type="entry name" value="DUF6912"/>
    <property type="match status" value="1"/>
</dbReference>
<evidence type="ECO:0000313" key="2">
    <source>
        <dbReference type="Proteomes" id="UP000663792"/>
    </source>
</evidence>